<dbReference type="Pfam" id="PF13456">
    <property type="entry name" value="RVT_3"/>
    <property type="match status" value="1"/>
</dbReference>
<proteinExistence type="predicted"/>
<protein>
    <submittedName>
        <fullName evidence="2">Ribonuclease HI family protein</fullName>
    </submittedName>
</protein>
<evidence type="ECO:0000313" key="2">
    <source>
        <dbReference type="EMBL" id="KAB2929197.1"/>
    </source>
</evidence>
<dbReference type="CDD" id="cd09279">
    <property type="entry name" value="RNase_HI_like"/>
    <property type="match status" value="1"/>
</dbReference>
<dbReference type="InterPro" id="IPR036397">
    <property type="entry name" value="RNaseH_sf"/>
</dbReference>
<dbReference type="PROSITE" id="PS50879">
    <property type="entry name" value="RNASE_H_1"/>
    <property type="match status" value="1"/>
</dbReference>
<evidence type="ECO:0000259" key="1">
    <source>
        <dbReference type="PROSITE" id="PS50879"/>
    </source>
</evidence>
<reference evidence="2 3" key="1">
    <citation type="submission" date="2019-10" db="EMBL/GenBank/DDBJ databases">
        <title>Extracellular Electron Transfer in a Candidatus Methanoperedens spp. Enrichment Culture.</title>
        <authorList>
            <person name="Berger S."/>
            <person name="Rangel Shaw D."/>
            <person name="Berben T."/>
            <person name="In 'T Zandt M."/>
            <person name="Frank J."/>
            <person name="Reimann J."/>
            <person name="Jetten M.S.M."/>
            <person name="Welte C.U."/>
        </authorList>
    </citation>
    <scope>NUCLEOTIDE SEQUENCE [LARGE SCALE GENOMIC DNA]</scope>
    <source>
        <strain evidence="2">SB12</strain>
    </source>
</reference>
<dbReference type="EMBL" id="WBUI01000035">
    <property type="protein sequence ID" value="KAB2929197.1"/>
    <property type="molecule type" value="Genomic_DNA"/>
</dbReference>
<comment type="caution">
    <text evidence="2">The sequence shown here is derived from an EMBL/GenBank/DDBJ whole genome shotgun (WGS) entry which is preliminary data.</text>
</comment>
<dbReference type="GO" id="GO:0004523">
    <property type="term" value="F:RNA-DNA hybrid ribonuclease activity"/>
    <property type="evidence" value="ECO:0007669"/>
    <property type="project" value="InterPro"/>
</dbReference>
<organism evidence="2 3">
    <name type="scientific">Leptonema illini</name>
    <dbReference type="NCBI Taxonomy" id="183"/>
    <lineage>
        <taxon>Bacteria</taxon>
        <taxon>Pseudomonadati</taxon>
        <taxon>Spirochaetota</taxon>
        <taxon>Spirochaetia</taxon>
        <taxon>Leptospirales</taxon>
        <taxon>Leptospiraceae</taxon>
        <taxon>Leptonema</taxon>
    </lineage>
</organism>
<dbReference type="PANTHER" id="PTHR46387:SF2">
    <property type="entry name" value="RIBONUCLEASE HI"/>
    <property type="match status" value="1"/>
</dbReference>
<dbReference type="InterPro" id="IPR012337">
    <property type="entry name" value="RNaseH-like_sf"/>
</dbReference>
<accession>A0A833LX82</accession>
<feature type="domain" description="RNase H type-1" evidence="1">
    <location>
        <begin position="6"/>
        <end position="147"/>
    </location>
</feature>
<dbReference type="InterPro" id="IPR002156">
    <property type="entry name" value="RNaseH_domain"/>
</dbReference>
<gene>
    <name evidence="2" type="ORF">F9K24_20495</name>
</gene>
<dbReference type="PANTHER" id="PTHR46387">
    <property type="entry name" value="POLYNUCLEOTIDYL TRANSFERASE, RIBONUCLEASE H-LIKE SUPERFAMILY PROTEIN"/>
    <property type="match status" value="1"/>
</dbReference>
<evidence type="ECO:0000313" key="3">
    <source>
        <dbReference type="Proteomes" id="UP000460298"/>
    </source>
</evidence>
<dbReference type="GO" id="GO:0003676">
    <property type="term" value="F:nucleic acid binding"/>
    <property type="evidence" value="ECO:0007669"/>
    <property type="project" value="InterPro"/>
</dbReference>
<dbReference type="Proteomes" id="UP000460298">
    <property type="component" value="Unassembled WGS sequence"/>
</dbReference>
<dbReference type="Gene3D" id="3.30.420.10">
    <property type="entry name" value="Ribonuclease H-like superfamily/Ribonuclease H"/>
    <property type="match status" value="1"/>
</dbReference>
<dbReference type="AlphaFoldDB" id="A0A833LX82"/>
<sequence length="150" mass="16407">MSENRGFVEFYLFCDGASRGNPGPAACAAIIYKNSPDSDALLRLGKVLGTATNNVAEYQGLILGLEGLLDHLAKDGVAPASVSLHIRMDSELIIRQLTGQYKVKHEAMKPLFARAKGMLSQFTAVRPEHVRREFNKEADQLANRHLDGLA</sequence>
<dbReference type="SUPFAM" id="SSF53098">
    <property type="entry name" value="Ribonuclease H-like"/>
    <property type="match status" value="1"/>
</dbReference>
<name>A0A833LX82_9LEPT</name>